<reference evidence="3" key="1">
    <citation type="submission" date="2004-02" db="EMBL/GenBank/DDBJ databases">
        <authorList>
            <person name="Stapleton M."/>
            <person name="Carlson J."/>
            <person name="Chavez C."/>
            <person name="Frise E."/>
            <person name="George R."/>
            <person name="Pacleb J."/>
            <person name="Park S."/>
            <person name="Wan K."/>
            <person name="Yu C."/>
            <person name="Rubin G.M."/>
            <person name="Celniker S."/>
        </authorList>
    </citation>
    <scope>NUCLEOTIDE SEQUENCE</scope>
</reference>
<proteinExistence type="evidence at transcript level"/>
<feature type="region of interest" description="Disordered" evidence="1">
    <location>
        <begin position="38"/>
        <end position="61"/>
    </location>
</feature>
<accession>Q6NMY5</accession>
<name>Q6NMY5_DROME</name>
<dbReference type="AlphaFoldDB" id="Q6NMY5"/>
<keyword evidence="2" id="KW-1133">Transmembrane helix</keyword>
<keyword evidence="2" id="KW-0472">Membrane</keyword>
<keyword evidence="2" id="KW-0812">Transmembrane</keyword>
<evidence type="ECO:0000256" key="2">
    <source>
        <dbReference type="SAM" id="Phobius"/>
    </source>
</evidence>
<evidence type="ECO:0000256" key="1">
    <source>
        <dbReference type="SAM" id="MobiDB-lite"/>
    </source>
</evidence>
<feature type="compositionally biased region" description="Polar residues" evidence="1">
    <location>
        <begin position="49"/>
        <end position="61"/>
    </location>
</feature>
<evidence type="ECO:0000313" key="3">
    <source>
        <dbReference type="EMBL" id="AAS15652.1"/>
    </source>
</evidence>
<organism evidence="3">
    <name type="scientific">Drosophila melanogaster</name>
    <name type="common">Fruit fly</name>
    <dbReference type="NCBI Taxonomy" id="7227"/>
    <lineage>
        <taxon>Eukaryota</taxon>
        <taxon>Metazoa</taxon>
        <taxon>Ecdysozoa</taxon>
        <taxon>Arthropoda</taxon>
        <taxon>Hexapoda</taxon>
        <taxon>Insecta</taxon>
        <taxon>Pterygota</taxon>
        <taxon>Neoptera</taxon>
        <taxon>Endopterygota</taxon>
        <taxon>Diptera</taxon>
        <taxon>Brachycera</taxon>
        <taxon>Muscomorpha</taxon>
        <taxon>Ephydroidea</taxon>
        <taxon>Drosophilidae</taxon>
        <taxon>Drosophila</taxon>
        <taxon>Sophophora</taxon>
    </lineage>
</organism>
<protein>
    <submittedName>
        <fullName evidence="3">UT01263p</fullName>
    </submittedName>
</protein>
<sequence>MRGGSPLRRRCPSICIWILISSVGLVSTLAVAPARTPLMQDPRKDSCGLPSSSGTIIFSRI</sequence>
<dbReference type="EMBL" id="BT011516">
    <property type="protein sequence ID" value="AAS15652.1"/>
    <property type="molecule type" value="mRNA"/>
</dbReference>
<feature type="transmembrane region" description="Helical" evidence="2">
    <location>
        <begin position="12"/>
        <end position="32"/>
    </location>
</feature>